<sequence length="519" mass="58175">MSNPNYSEDYDDEHRLPLSPPGTRKESRPRSIFSQYLSHQIFYGPVMKRAEDLFNAGPVQSASDALERLRTIQQLHGSLDAMTSTLLADTVEQIGVGFVDNLAELRASNPDDVREAERSAEFYRVDPSSDQTINANFVAEAAVALRETPQMVGKRMFYAKGLRHVCNDTLIALAAGEITVKAAHYIVKFSQDLAPEQIEIMEHLLLPLAKTASDDTVYQKARRQHDRMNPESAQERRNKSEAARKVTHWFDDASGMGTIQLTHRSDVIKSIMSTLRWTVGQDNDPKDERTLEQQMADVYADALINGWPGSDGSPLKPRLSITIPALEMLANPNKALADLEGVGPIPVGLALELAKDAPSFQRVLTDPWTGAVIDVERRKYTPTQGMKDLLRHRDVHCCFPGCRRPADVSEMDHIDDWAHGGETDRDNMHLLCKQHQMFKHALGWKIHARPDGTRSWLTPHGLHVIITPESVDVVENLDHINDHCPQRPEPPLIPQVQLNADTLRVLSYPEQPESNLNSA</sequence>
<dbReference type="Pfam" id="PF01844">
    <property type="entry name" value="HNH"/>
    <property type="match status" value="1"/>
</dbReference>
<dbReference type="InterPro" id="IPR003870">
    <property type="entry name" value="DUF222"/>
</dbReference>
<dbReference type="SMART" id="SM00507">
    <property type="entry name" value="HNHc"/>
    <property type="match status" value="1"/>
</dbReference>
<dbReference type="AlphaFoldDB" id="A0A6H0SKG5"/>
<accession>A0A6H0SKG5</accession>
<feature type="region of interest" description="Disordered" evidence="2">
    <location>
        <begin position="1"/>
        <end position="30"/>
    </location>
</feature>
<evidence type="ECO:0000259" key="3">
    <source>
        <dbReference type="SMART" id="SM00507"/>
    </source>
</evidence>
<feature type="compositionally biased region" description="Basic and acidic residues" evidence="2">
    <location>
        <begin position="226"/>
        <end position="244"/>
    </location>
</feature>
<feature type="domain" description="HNH nuclease" evidence="3">
    <location>
        <begin position="385"/>
        <end position="437"/>
    </location>
</feature>
<dbReference type="Gene3D" id="1.10.30.50">
    <property type="match status" value="1"/>
</dbReference>
<protein>
    <submittedName>
        <fullName evidence="4">HNH endonuclease</fullName>
    </submittedName>
</protein>
<keyword evidence="5" id="KW-1185">Reference proteome</keyword>
<name>A0A6H0SKG5_9MICC</name>
<dbReference type="CDD" id="cd00085">
    <property type="entry name" value="HNHc"/>
    <property type="match status" value="1"/>
</dbReference>
<gene>
    <name evidence="4" type="ORF">D3791_12680</name>
</gene>
<dbReference type="GO" id="GO:0004519">
    <property type="term" value="F:endonuclease activity"/>
    <property type="evidence" value="ECO:0007669"/>
    <property type="project" value="UniProtKB-KW"/>
</dbReference>
<dbReference type="InterPro" id="IPR002711">
    <property type="entry name" value="HNH"/>
</dbReference>
<reference evidence="4 5" key="1">
    <citation type="submission" date="2018-09" db="EMBL/GenBank/DDBJ databases">
        <title>Glutamicibacter mishrai S5-52T (LMG 29155T = KCTC 39846T).</title>
        <authorList>
            <person name="Das S.K."/>
        </authorList>
    </citation>
    <scope>NUCLEOTIDE SEQUENCE [LARGE SCALE GENOMIC DNA]</scope>
    <source>
        <strain evidence="4 5">S5-52</strain>
    </source>
</reference>
<keyword evidence="4" id="KW-0540">Nuclease</keyword>
<dbReference type="EMBL" id="CP032549">
    <property type="protein sequence ID" value="QIV87888.1"/>
    <property type="molecule type" value="Genomic_DNA"/>
</dbReference>
<dbReference type="RefSeq" id="WP_172512432.1">
    <property type="nucleotide sequence ID" value="NZ_CP032549.1"/>
</dbReference>
<feature type="region of interest" description="Disordered" evidence="2">
    <location>
        <begin position="222"/>
        <end position="244"/>
    </location>
</feature>
<organism evidence="4 5">
    <name type="scientific">Glutamicibacter mishrai</name>
    <dbReference type="NCBI Taxonomy" id="1775880"/>
    <lineage>
        <taxon>Bacteria</taxon>
        <taxon>Bacillati</taxon>
        <taxon>Actinomycetota</taxon>
        <taxon>Actinomycetes</taxon>
        <taxon>Micrococcales</taxon>
        <taxon>Micrococcaceae</taxon>
        <taxon>Glutamicibacter</taxon>
    </lineage>
</organism>
<dbReference type="Pfam" id="PF02720">
    <property type="entry name" value="DUF222"/>
    <property type="match status" value="1"/>
</dbReference>
<dbReference type="GO" id="GO:0003676">
    <property type="term" value="F:nucleic acid binding"/>
    <property type="evidence" value="ECO:0007669"/>
    <property type="project" value="InterPro"/>
</dbReference>
<evidence type="ECO:0000256" key="2">
    <source>
        <dbReference type="SAM" id="MobiDB-lite"/>
    </source>
</evidence>
<evidence type="ECO:0000313" key="5">
    <source>
        <dbReference type="Proteomes" id="UP000502331"/>
    </source>
</evidence>
<dbReference type="Proteomes" id="UP000502331">
    <property type="component" value="Chromosome"/>
</dbReference>
<proteinExistence type="inferred from homology"/>
<dbReference type="GO" id="GO:0008270">
    <property type="term" value="F:zinc ion binding"/>
    <property type="evidence" value="ECO:0007669"/>
    <property type="project" value="InterPro"/>
</dbReference>
<keyword evidence="4" id="KW-0255">Endonuclease</keyword>
<evidence type="ECO:0000313" key="4">
    <source>
        <dbReference type="EMBL" id="QIV87888.1"/>
    </source>
</evidence>
<evidence type="ECO:0000256" key="1">
    <source>
        <dbReference type="ARBA" id="ARBA00023450"/>
    </source>
</evidence>
<keyword evidence="4" id="KW-0378">Hydrolase</keyword>
<dbReference type="InterPro" id="IPR003615">
    <property type="entry name" value="HNH_nuc"/>
</dbReference>
<comment type="similarity">
    <text evidence="1">Belongs to the Rv1128c/1148c/1588c/1702c/1945/3466 family.</text>
</comment>